<dbReference type="EMBL" id="BSDZ01000015">
    <property type="protein sequence ID" value="GLI63469.1"/>
    <property type="molecule type" value="Genomic_DNA"/>
</dbReference>
<dbReference type="SUPFAM" id="SSF55060">
    <property type="entry name" value="GHMP Kinase, C-terminal domain"/>
    <property type="match status" value="1"/>
</dbReference>
<dbReference type="InterPro" id="IPR036554">
    <property type="entry name" value="GHMP_kinase_C_sf"/>
</dbReference>
<evidence type="ECO:0000259" key="5">
    <source>
        <dbReference type="Pfam" id="PF08544"/>
    </source>
</evidence>
<dbReference type="SUPFAM" id="SSF54211">
    <property type="entry name" value="Ribosomal protein S5 domain 2-like"/>
    <property type="match status" value="1"/>
</dbReference>
<dbReference type="InterPro" id="IPR013750">
    <property type="entry name" value="GHMP_kinase_C_dom"/>
</dbReference>
<dbReference type="PANTHER" id="PTHR38710">
    <property type="entry name" value="WITH PUTATIVE URIDYL PYROPHOSPHORYLASE-RELATED"/>
    <property type="match status" value="1"/>
</dbReference>
<dbReference type="Pfam" id="PF08544">
    <property type="entry name" value="GHMP_kinases_C"/>
    <property type="match status" value="1"/>
</dbReference>
<feature type="compositionally biased region" description="Low complexity" evidence="3">
    <location>
        <begin position="283"/>
        <end position="301"/>
    </location>
</feature>
<gene>
    <name evidence="6" type="ORF">VaNZ11_006443</name>
</gene>
<feature type="domain" description="GHMP kinase N-terminal" evidence="4">
    <location>
        <begin position="120"/>
        <end position="199"/>
    </location>
</feature>
<evidence type="ECO:0000256" key="2">
    <source>
        <dbReference type="ARBA" id="ARBA00022840"/>
    </source>
</evidence>
<comment type="caution">
    <text evidence="6">The sequence shown here is derived from an EMBL/GenBank/DDBJ whole genome shotgun (WGS) entry which is preliminary data.</text>
</comment>
<keyword evidence="2" id="KW-0067">ATP-binding</keyword>
<feature type="region of interest" description="Disordered" evidence="3">
    <location>
        <begin position="281"/>
        <end position="301"/>
    </location>
</feature>
<evidence type="ECO:0000259" key="4">
    <source>
        <dbReference type="Pfam" id="PF00288"/>
    </source>
</evidence>
<reference evidence="6 7" key="1">
    <citation type="journal article" date="2023" name="IScience">
        <title>Expanded male sex-determining region conserved during the evolution of homothallism in the green alga Volvox.</title>
        <authorList>
            <person name="Yamamoto K."/>
            <person name="Matsuzaki R."/>
            <person name="Mahakham W."/>
            <person name="Heman W."/>
            <person name="Sekimoto H."/>
            <person name="Kawachi M."/>
            <person name="Minakuchi Y."/>
            <person name="Toyoda A."/>
            <person name="Nozaki H."/>
        </authorList>
    </citation>
    <scope>NUCLEOTIDE SEQUENCE [LARGE SCALE GENOMIC DNA]</scope>
    <source>
        <strain evidence="6 7">NIES-4468</strain>
    </source>
</reference>
<dbReference type="Pfam" id="PF00288">
    <property type="entry name" value="GHMP_kinases_N"/>
    <property type="match status" value="1"/>
</dbReference>
<dbReference type="InterPro" id="IPR006204">
    <property type="entry name" value="GHMP_kinase_N_dom"/>
</dbReference>
<organism evidence="6 7">
    <name type="scientific">Volvox africanus</name>
    <dbReference type="NCBI Taxonomy" id="51714"/>
    <lineage>
        <taxon>Eukaryota</taxon>
        <taxon>Viridiplantae</taxon>
        <taxon>Chlorophyta</taxon>
        <taxon>core chlorophytes</taxon>
        <taxon>Chlorophyceae</taxon>
        <taxon>CS clade</taxon>
        <taxon>Chlamydomonadales</taxon>
        <taxon>Volvocaceae</taxon>
        <taxon>Volvox</taxon>
    </lineage>
</organism>
<proteinExistence type="predicted"/>
<feature type="domain" description="GHMP kinase C-terminal" evidence="5">
    <location>
        <begin position="322"/>
        <end position="388"/>
    </location>
</feature>
<sequence>MEGIIPAGPGPSSSAVQRIAHRTFARSGLFGNPSDQYGGRTIAFSLKNFYAEVTLTSLESSAIRIQPHPVYDSTEYASLQELVARTSTEGLYGGVRLLTAAVKRFASYCERNNIPLLRVPTENGGGFTLSYDTNVPRQTGLAGSSAIIYSTIKCLMEWYGVDETMLPYSAHPQLVLSVEAGELGIAAGLQDRVVQVYGGAIHMDFNSAFMQAHGGVGRYCHIDTSLLPQPLYIMYSQNPSESGKVHSGVKERWMAGDPQVRALMSRVAECGDEGLRLLLQRPQQQQHQQQHQQQQQHEQQQLDLVEGQALELSSGRSRALALVDLMNRNADLRRALFGDEVLGSKNLRMVELARSVGAGANYTGSGGAVVVFCPDGESQGAVLAAVAQAEGFTLERVIVGPERALLPPAAADAVED</sequence>
<accession>A0ABQ5S1Z7</accession>
<protein>
    <recommendedName>
        <fullName evidence="8">GHMP kinase N-terminal domain-containing protein</fullName>
    </recommendedName>
</protein>
<name>A0ABQ5S1Z7_9CHLO</name>
<evidence type="ECO:0008006" key="8">
    <source>
        <dbReference type="Google" id="ProtNLM"/>
    </source>
</evidence>
<dbReference type="InterPro" id="IPR020568">
    <property type="entry name" value="Ribosomal_Su5_D2-typ_SF"/>
</dbReference>
<evidence type="ECO:0000313" key="6">
    <source>
        <dbReference type="EMBL" id="GLI63469.1"/>
    </source>
</evidence>
<dbReference type="Proteomes" id="UP001165090">
    <property type="component" value="Unassembled WGS sequence"/>
</dbReference>
<dbReference type="PRINTS" id="PR00959">
    <property type="entry name" value="MEVGALKINASE"/>
</dbReference>
<dbReference type="InterPro" id="IPR053034">
    <property type="entry name" value="Glucuronokinase-like"/>
</dbReference>
<dbReference type="PANTHER" id="PTHR38710:SF1">
    <property type="entry name" value="WITH PUTATIVE URIDYL PYROPHOSPHORYLASE-RELATED"/>
    <property type="match status" value="1"/>
</dbReference>
<dbReference type="InterPro" id="IPR014721">
    <property type="entry name" value="Ribsml_uS5_D2-typ_fold_subgr"/>
</dbReference>
<evidence type="ECO:0000256" key="1">
    <source>
        <dbReference type="ARBA" id="ARBA00022741"/>
    </source>
</evidence>
<dbReference type="Gene3D" id="3.30.70.890">
    <property type="entry name" value="GHMP kinase, C-terminal domain"/>
    <property type="match status" value="1"/>
</dbReference>
<evidence type="ECO:0000256" key="3">
    <source>
        <dbReference type="SAM" id="MobiDB-lite"/>
    </source>
</evidence>
<evidence type="ECO:0000313" key="7">
    <source>
        <dbReference type="Proteomes" id="UP001165090"/>
    </source>
</evidence>
<keyword evidence="1" id="KW-0547">Nucleotide-binding</keyword>
<dbReference type="Gene3D" id="3.30.230.10">
    <property type="match status" value="1"/>
</dbReference>
<keyword evidence="7" id="KW-1185">Reference proteome</keyword>